<dbReference type="Pfam" id="PF02558">
    <property type="entry name" value="ApbA"/>
    <property type="match status" value="1"/>
</dbReference>
<dbReference type="AlphaFoldDB" id="A0A1C5AH67"/>
<dbReference type="RefSeq" id="WP_074477149.1">
    <property type="nucleotide sequence ID" value="NZ_FMCT01000013.1"/>
</dbReference>
<keyword evidence="3" id="KW-1185">Reference proteome</keyword>
<feature type="domain" description="Ketopantoate reductase N-terminal" evidence="1">
    <location>
        <begin position="3"/>
        <end position="129"/>
    </location>
</feature>
<dbReference type="Gene3D" id="3.40.50.720">
    <property type="entry name" value="NAD(P)-binding Rossmann-like Domain"/>
    <property type="match status" value="1"/>
</dbReference>
<dbReference type="InterPro" id="IPR036291">
    <property type="entry name" value="NAD(P)-bd_dom_sf"/>
</dbReference>
<dbReference type="STRING" id="47853.TK50_29315"/>
<reference evidence="3" key="1">
    <citation type="submission" date="2016-06" db="EMBL/GenBank/DDBJ databases">
        <authorList>
            <person name="Varghese N."/>
            <person name="Submissions Spin"/>
        </authorList>
    </citation>
    <scope>NUCLEOTIDE SEQUENCE [LARGE SCALE GENOMIC DNA]</scope>
    <source>
        <strain evidence="3">DSM 43168</strain>
    </source>
</reference>
<evidence type="ECO:0000313" key="3">
    <source>
        <dbReference type="Proteomes" id="UP000183585"/>
    </source>
</evidence>
<evidence type="ECO:0000259" key="1">
    <source>
        <dbReference type="Pfam" id="PF02558"/>
    </source>
</evidence>
<name>A0A1C5AH67_9ACTN</name>
<dbReference type="SUPFAM" id="SSF51735">
    <property type="entry name" value="NAD(P)-binding Rossmann-fold domains"/>
    <property type="match status" value="1"/>
</dbReference>
<accession>A0A1C5AH67</accession>
<evidence type="ECO:0000313" key="2">
    <source>
        <dbReference type="EMBL" id="SCF44555.1"/>
    </source>
</evidence>
<sequence>MKILMFGRGVISAVYGWALERAGHQVEFYVRPGRAAAYGEAIDLDLLDARRLPWGKRVTEKWPVRYRESLEPDHDFDLIVLSVQHYNFAEAAAFLGPRVGGATVLVFNNLWVEPPTAIAALPAEQVAWGFPGAGGGFGDDGVLRGALLPVVFLGTLGRPPTAREQAVRELLRGAGLRIKENPDFRGWLAIHFVQNAGLHTQSLRRGSLSTMTRRDVREAILAIRELLPLVEARGVELRRHRAELLPFTAPLWLAAPTLAWLLAWFPPMRRVTSAHANPEELRATCRDTLAEARRLGVRTPRLETAEPYFAEGNPAGVAGTDAG</sequence>
<dbReference type="EMBL" id="FMCT01000013">
    <property type="protein sequence ID" value="SCF44555.1"/>
    <property type="molecule type" value="Genomic_DNA"/>
</dbReference>
<organism evidence="2 3">
    <name type="scientific">Micromonospora carbonacea</name>
    <dbReference type="NCBI Taxonomy" id="47853"/>
    <lineage>
        <taxon>Bacteria</taxon>
        <taxon>Bacillati</taxon>
        <taxon>Actinomycetota</taxon>
        <taxon>Actinomycetes</taxon>
        <taxon>Micromonosporales</taxon>
        <taxon>Micromonosporaceae</taxon>
        <taxon>Micromonospora</taxon>
    </lineage>
</organism>
<gene>
    <name evidence="2" type="ORF">GA0070563_1138</name>
</gene>
<proteinExistence type="predicted"/>
<protein>
    <submittedName>
        <fullName evidence="2">Ketopantoate reductase</fullName>
    </submittedName>
</protein>
<dbReference type="InterPro" id="IPR013332">
    <property type="entry name" value="KPR_N"/>
</dbReference>
<dbReference type="Proteomes" id="UP000183585">
    <property type="component" value="Unassembled WGS sequence"/>
</dbReference>